<dbReference type="Pfam" id="PF19028">
    <property type="entry name" value="TSP1_spondin"/>
    <property type="match status" value="1"/>
</dbReference>
<dbReference type="InterPro" id="IPR039942">
    <property type="entry name" value="SBSPO"/>
</dbReference>
<evidence type="ECO:0000256" key="3">
    <source>
        <dbReference type="ARBA" id="ARBA00023180"/>
    </source>
</evidence>
<dbReference type="EMBL" id="CP092332">
    <property type="protein sequence ID" value="WGK93789.1"/>
    <property type="molecule type" value="Genomic_DNA"/>
</dbReference>
<protein>
    <submittedName>
        <fullName evidence="5">Thrombospondin type-1 domain-containing protein</fullName>
    </submittedName>
</protein>
<feature type="domain" description="Spondin-like TSP1" evidence="4">
    <location>
        <begin position="1367"/>
        <end position="1410"/>
    </location>
</feature>
<dbReference type="InterPro" id="IPR036383">
    <property type="entry name" value="TSP1_rpt_sf"/>
</dbReference>
<dbReference type="Proteomes" id="UP001232117">
    <property type="component" value="Chromosome"/>
</dbReference>
<dbReference type="Gene3D" id="2.20.100.10">
    <property type="entry name" value="Thrombospondin type-1 (TSP1) repeat"/>
    <property type="match status" value="1"/>
</dbReference>
<dbReference type="PROSITE" id="PS50092">
    <property type="entry name" value="TSP1"/>
    <property type="match status" value="1"/>
</dbReference>
<name>A0ABY8N294_9FLAO</name>
<keyword evidence="2" id="KW-1015">Disulfide bond</keyword>
<evidence type="ECO:0000313" key="5">
    <source>
        <dbReference type="EMBL" id="WGK93789.1"/>
    </source>
</evidence>
<evidence type="ECO:0000259" key="4">
    <source>
        <dbReference type="Pfam" id="PF19028"/>
    </source>
</evidence>
<keyword evidence="6" id="KW-1185">Reference proteome</keyword>
<accession>A0ABY8N294</accession>
<dbReference type="SUPFAM" id="SSF82895">
    <property type="entry name" value="TSP-1 type 1 repeat"/>
    <property type="match status" value="1"/>
</dbReference>
<gene>
    <name evidence="5" type="ORF">MG292_06710</name>
</gene>
<reference evidence="5 6" key="1">
    <citation type="submission" date="2022-02" db="EMBL/GenBank/DDBJ databases">
        <authorList>
            <person name="Cha I.-T."/>
            <person name="Lee K.-E."/>
            <person name="Park S.-J."/>
        </authorList>
    </citation>
    <scope>NUCLEOTIDE SEQUENCE [LARGE SCALE GENOMIC DNA]</scope>
    <source>
        <strain evidence="5 6">K3R-10</strain>
    </source>
</reference>
<proteinExistence type="predicted"/>
<evidence type="ECO:0000256" key="2">
    <source>
        <dbReference type="ARBA" id="ARBA00023157"/>
    </source>
</evidence>
<dbReference type="PANTHER" id="PTHR20920">
    <property type="entry name" value="RPE-SPONDIN"/>
    <property type="match status" value="1"/>
</dbReference>
<dbReference type="RefSeq" id="WP_264533482.1">
    <property type="nucleotide sequence ID" value="NZ_CP092332.1"/>
</dbReference>
<keyword evidence="3" id="KW-0325">Glycoprotein</keyword>
<dbReference type="InterPro" id="IPR000884">
    <property type="entry name" value="TSP1_rpt"/>
</dbReference>
<dbReference type="SMART" id="SM00209">
    <property type="entry name" value="TSP1"/>
    <property type="match status" value="1"/>
</dbReference>
<dbReference type="PANTHER" id="PTHR20920:SF5">
    <property type="entry name" value="SMB DOMAIN-CONTAINING PROTEIN"/>
    <property type="match status" value="1"/>
</dbReference>
<dbReference type="InterPro" id="IPR044004">
    <property type="entry name" value="TSP1_spondin_dom"/>
</dbReference>
<evidence type="ECO:0000313" key="6">
    <source>
        <dbReference type="Proteomes" id="UP001232117"/>
    </source>
</evidence>
<keyword evidence="1" id="KW-0732">Signal</keyword>
<sequence>MPITRRTYNQGRMQLDVDNRLLPDGEYREAYNAIVFNNESLEEGSVKKSYSNKKLTNLNIGTNPIYMGGYSHPSRNRVYWLVLSDSGCFLIEYDFTNNIATFVLKDTRPLSTRVFNLKADYFCTGIQILSTEGVNKELFLMTEDNMQPLCFNIERAKTWAENGFEKEDIYLIKKPPRYAPTTIPTFIDNAGNNLEEKFLSFSYRYKYLDGEYSALSSFSNYNFYPNSFKLDYGSLENVGMANYFNAIHVTINTGDKRVTDVQIIAKESNSNALYLVETFNKETQKWGDSQSKSFVFSNNKLYSALPERELYRSFDNVPIKAKALTLIGNIGVFGNFEEGFDLALADGNKFKLDYNLSLNSKNFEGNNLGYSIGTNQFQNDLLVIDFGSSKLKSGSEITLFINLENNQSPPISYNNTVSYLLTKDFKNATELAVDEDFVFFITQYMTNLFLSNYTITEIPNSDLDSNTTFTIHDATATSITIESISLNYTVSGGSNQIINWKFTNVSSVLFYEDGDVSTLKTNRSYEVGFVYMDEFNRSTTVLTQFKNTLFIPHELALSKNKIKVAISHKPPKFADRYKIVVKQKKLSYQAIYATTFYVDGLFRWIKLEGENKDKVKVGDTLIFKSDTNGFVENLTRVKVLEIETKEKEFIEGNVDLDGNIIKELPGIYMKIKTPAGISMDYIKEGIVTRIGAKASKGDSFDMYIGQFSNKVENAYVDIPIKQGSRIDIEITNKKYGSNGGSKEFIKTFYVSADYSNFQAWYNAEVNNNTGDFSFPTNGVVRGEDSVLGGFVNDPNGALYLRIHNELNGNGQHPSYLNATVTIRAANGVLIFETEEKKSDEQDIYFETEQTFDIINGLHQGNLQNQTSLLPAEIDLDFFNCYSMKNGVESYIVKDGFNKPYLNIDLRPSAVSIEEYKSVRRFADLTYSEPYVESSSINGLNVFNLSMANFKDDIDKQNGSIQLLHSRENDIVVLQENKSGKVLFNKQAIYTADGNSAITTGGGILGQYIPYAGNNGIGINPDSFSVDGNGRIKYASIRNGSIIRLSNDGIEEITYGLRNFFRDLFTNRTKGKIISGYDPFLDLTTFTIGENIVETPTYNCGTEIVKNKLQEPFSYILELNSFTGQLTLNYVISEGSATIEVVHDGVTSVMSGLSGSGNMVINRSNLNAEFANITITPVGGLVSFSIANNCPIGIPLEIVYVVLNDESDLNKTITNKFKAGSNTSIQNEDIFSAFPITKFERTFGYEGKNSFPKQNDLVTIESLKETTSTGEFLPLKQNRIGYVISTIDYTEATLNQLIQSANFLTLTETTQGVNQNTFAGNFVFSRSSNAQKLYLIWDYRDVNSTQISLCYDASNGATSCIACNPVNCVVSDWSDWSECSNGSQSRTRTVITPASNGGTACPVLSETRSCTTVVGQSINLNYDMADSQSACDFNPLT</sequence>
<evidence type="ECO:0000256" key="1">
    <source>
        <dbReference type="ARBA" id="ARBA00022729"/>
    </source>
</evidence>
<organism evidence="5 6">
    <name type="scientific">Flavobacterium keumense</name>
    <dbReference type="NCBI Taxonomy" id="1306518"/>
    <lineage>
        <taxon>Bacteria</taxon>
        <taxon>Pseudomonadati</taxon>
        <taxon>Bacteroidota</taxon>
        <taxon>Flavobacteriia</taxon>
        <taxon>Flavobacteriales</taxon>
        <taxon>Flavobacteriaceae</taxon>
        <taxon>Flavobacterium</taxon>
    </lineage>
</organism>
<reference evidence="5 6" key="2">
    <citation type="submission" date="2023-06" db="EMBL/GenBank/DDBJ databases">
        <title>Complete Genome Sequence of Flavobacterium keumense K3R-10.</title>
        <authorList>
            <person name="Jeong H."/>
            <person name="Jhang S.Y."/>
            <person name="Kim J.N."/>
        </authorList>
    </citation>
    <scope>NUCLEOTIDE SEQUENCE [LARGE SCALE GENOMIC DNA]</scope>
    <source>
        <strain evidence="5 6">K3R-10</strain>
    </source>
</reference>